<dbReference type="GO" id="GO:0043634">
    <property type="term" value="P:polyadenylation-dependent ncRNA catabolic process"/>
    <property type="evidence" value="ECO:0007669"/>
    <property type="project" value="TreeGrafter"/>
</dbReference>
<dbReference type="GO" id="GO:1990817">
    <property type="term" value="F:poly(A) RNA polymerase activity"/>
    <property type="evidence" value="ECO:0007669"/>
    <property type="project" value="InterPro"/>
</dbReference>
<dbReference type="PANTHER" id="PTHR23092">
    <property type="entry name" value="POLY(A) RNA POLYMERASE"/>
    <property type="match status" value="1"/>
</dbReference>
<dbReference type="GO" id="GO:0031123">
    <property type="term" value="P:RNA 3'-end processing"/>
    <property type="evidence" value="ECO:0007669"/>
    <property type="project" value="TreeGrafter"/>
</dbReference>
<dbReference type="Gene3D" id="1.10.1410.10">
    <property type="match status" value="1"/>
</dbReference>
<evidence type="ECO:0000259" key="3">
    <source>
        <dbReference type="Pfam" id="PF03828"/>
    </source>
</evidence>
<dbReference type="OrthoDB" id="273917at2759"/>
<accession>A0A1J4KT87</accession>
<dbReference type="Proteomes" id="UP000179807">
    <property type="component" value="Unassembled WGS sequence"/>
</dbReference>
<dbReference type="InterPro" id="IPR043519">
    <property type="entry name" value="NT_sf"/>
</dbReference>
<dbReference type="Pfam" id="PF03828">
    <property type="entry name" value="PAP_assoc"/>
    <property type="match status" value="1"/>
</dbReference>
<keyword evidence="6" id="KW-1185">Reference proteome</keyword>
<evidence type="ECO:0000313" key="5">
    <source>
        <dbReference type="EMBL" id="OHT14467.1"/>
    </source>
</evidence>
<dbReference type="InterPro" id="IPR002058">
    <property type="entry name" value="PAP_assoc"/>
</dbReference>
<dbReference type="SUPFAM" id="SSF81631">
    <property type="entry name" value="PAP/OAS1 substrate-binding domain"/>
    <property type="match status" value="1"/>
</dbReference>
<keyword evidence="2" id="KW-0460">Magnesium</keyword>
<reference evidence="5" key="1">
    <citation type="submission" date="2016-10" db="EMBL/GenBank/DDBJ databases">
        <authorList>
            <person name="Benchimol M."/>
            <person name="Almeida L.G."/>
            <person name="Vasconcelos A.T."/>
            <person name="Perreira-Neves A."/>
            <person name="Rosa I.A."/>
            <person name="Tasca T."/>
            <person name="Bogo M.R."/>
            <person name="de Souza W."/>
        </authorList>
    </citation>
    <scope>NUCLEOTIDE SEQUENCE [LARGE SCALE GENOMIC DNA]</scope>
    <source>
        <strain evidence="5">K</strain>
    </source>
</reference>
<dbReference type="GO" id="GO:0031499">
    <property type="term" value="C:TRAMP complex"/>
    <property type="evidence" value="ECO:0007669"/>
    <property type="project" value="TreeGrafter"/>
</dbReference>
<dbReference type="GO" id="GO:0003729">
    <property type="term" value="F:mRNA binding"/>
    <property type="evidence" value="ECO:0007669"/>
    <property type="project" value="TreeGrafter"/>
</dbReference>
<dbReference type="SUPFAM" id="SSF81301">
    <property type="entry name" value="Nucleotidyltransferase"/>
    <property type="match status" value="1"/>
</dbReference>
<evidence type="ECO:0000313" key="6">
    <source>
        <dbReference type="Proteomes" id="UP000179807"/>
    </source>
</evidence>
<dbReference type="Gene3D" id="3.30.460.10">
    <property type="entry name" value="Beta Polymerase, domain 2"/>
    <property type="match status" value="1"/>
</dbReference>
<dbReference type="RefSeq" id="XP_068367603.1">
    <property type="nucleotide sequence ID" value="XM_068498197.1"/>
</dbReference>
<dbReference type="GO" id="GO:0046872">
    <property type="term" value="F:metal ion binding"/>
    <property type="evidence" value="ECO:0007669"/>
    <property type="project" value="UniProtKB-KW"/>
</dbReference>
<evidence type="ECO:0000256" key="1">
    <source>
        <dbReference type="ARBA" id="ARBA00022723"/>
    </source>
</evidence>
<dbReference type="EMBL" id="MLAK01000363">
    <property type="protein sequence ID" value="OHT14467.1"/>
    <property type="molecule type" value="Genomic_DNA"/>
</dbReference>
<dbReference type="GO" id="GO:0005730">
    <property type="term" value="C:nucleolus"/>
    <property type="evidence" value="ECO:0007669"/>
    <property type="project" value="TreeGrafter"/>
</dbReference>
<dbReference type="GeneID" id="94832901"/>
<evidence type="ECO:0000256" key="2">
    <source>
        <dbReference type="ARBA" id="ARBA00022842"/>
    </source>
</evidence>
<name>A0A1J4KT87_9EUKA</name>
<dbReference type="InterPro" id="IPR045862">
    <property type="entry name" value="Trf4-like"/>
</dbReference>
<keyword evidence="1" id="KW-0479">Metal-binding</keyword>
<dbReference type="VEuPathDB" id="TrichDB:TRFO_15115"/>
<dbReference type="InterPro" id="IPR054708">
    <property type="entry name" value="MTPAP-like_central"/>
</dbReference>
<dbReference type="PANTHER" id="PTHR23092:SF15">
    <property type="entry name" value="INACTIVE NON-CANONICAL POLY(A) RNA POLYMERASE PROTEIN TRF4-2-RELATED"/>
    <property type="match status" value="1"/>
</dbReference>
<feature type="domain" description="Poly(A) RNA polymerase mitochondrial-like central palm" evidence="4">
    <location>
        <begin position="55"/>
        <end position="177"/>
    </location>
</feature>
<organism evidence="5 6">
    <name type="scientific">Tritrichomonas foetus</name>
    <dbReference type="NCBI Taxonomy" id="1144522"/>
    <lineage>
        <taxon>Eukaryota</taxon>
        <taxon>Metamonada</taxon>
        <taxon>Parabasalia</taxon>
        <taxon>Tritrichomonadida</taxon>
        <taxon>Tritrichomonadidae</taxon>
        <taxon>Tritrichomonas</taxon>
    </lineage>
</organism>
<protein>
    <submittedName>
        <fullName evidence="5">Nucleotidyltransferase domain containing protein</fullName>
    </submittedName>
</protein>
<comment type="caution">
    <text evidence="5">The sequence shown here is derived from an EMBL/GenBank/DDBJ whole genome shotgun (WGS) entry which is preliminary data.</text>
</comment>
<gene>
    <name evidence="5" type="ORF">TRFO_15115</name>
</gene>
<dbReference type="AlphaFoldDB" id="A0A1J4KT87"/>
<proteinExistence type="predicted"/>
<dbReference type="CDD" id="cd05402">
    <property type="entry name" value="NT_PAP_TUTase"/>
    <property type="match status" value="1"/>
</dbReference>
<dbReference type="Pfam" id="PF22600">
    <property type="entry name" value="MTPAP-like_central"/>
    <property type="match status" value="1"/>
</dbReference>
<feature type="domain" description="PAP-associated" evidence="3">
    <location>
        <begin position="243"/>
        <end position="293"/>
    </location>
</feature>
<evidence type="ECO:0000259" key="4">
    <source>
        <dbReference type="Pfam" id="PF22600"/>
    </source>
</evidence>
<sequence>MTSLSYIIEKVSKIQMEKLENYASEVTSKTTLNNQKESPWLFGKTFFHKNANLLLHKEIVEFAKWIRPSKEEIHLRLHSIYIFQNVVSSIWKNAKVIYHGSFAEYSNLPNGDLDLFIINYPQNIDAESIFKELQKKLSEVDFYSKCKIILTSAVPIMKLVDNFFGFKFDISLKNERAAINIIRFRKQMEVYPAMYPILMYVKSLLFPNKMYLPYYGGINSYTLYTMIISVIQSTPEKDQLNCGFLLLKFLKLFGYDFNYYTTGMSIKNGGFLFNKIEKGIIDWNHPEALAVEDQLIYEFYQGKLSYRVQEFKEICQSTYEKIMNNMDLVMKEAKNGNSLLQGTILSLDEFLQKKSEFVQQYNEIFQS</sequence>